<evidence type="ECO:0000256" key="4">
    <source>
        <dbReference type="ARBA" id="ARBA00022989"/>
    </source>
</evidence>
<dbReference type="Gene3D" id="2.60.40.10">
    <property type="entry name" value="Immunoglobulins"/>
    <property type="match status" value="4"/>
</dbReference>
<keyword evidence="4 10" id="KW-1133">Transmembrane helix</keyword>
<dbReference type="InterPro" id="IPR003531">
    <property type="entry name" value="Hempt_rcpt_S_F1_CS"/>
</dbReference>
<evidence type="ECO:0000256" key="8">
    <source>
        <dbReference type="ARBA" id="ARBA00023180"/>
    </source>
</evidence>
<dbReference type="InterPro" id="IPR048668">
    <property type="entry name" value="IL3RB_N"/>
</dbReference>
<dbReference type="CDD" id="cd00063">
    <property type="entry name" value="FN3"/>
    <property type="match status" value="1"/>
</dbReference>
<dbReference type="GO" id="GO:0016064">
    <property type="term" value="P:immunoglobulin mediated immune response"/>
    <property type="evidence" value="ECO:0007669"/>
    <property type="project" value="TreeGrafter"/>
</dbReference>
<dbReference type="SUPFAM" id="SSF49265">
    <property type="entry name" value="Fibronectin type III"/>
    <property type="match status" value="4"/>
</dbReference>
<feature type="signal peptide" evidence="11">
    <location>
        <begin position="1"/>
        <end position="19"/>
    </location>
</feature>
<evidence type="ECO:0000256" key="6">
    <source>
        <dbReference type="ARBA" id="ARBA00023157"/>
    </source>
</evidence>
<organism evidence="13 14">
    <name type="scientific">Python bivittatus</name>
    <name type="common">Burmese python</name>
    <name type="synonym">Python molurus bivittatus</name>
    <dbReference type="NCBI Taxonomy" id="176946"/>
    <lineage>
        <taxon>Eukaryota</taxon>
        <taxon>Metazoa</taxon>
        <taxon>Chordata</taxon>
        <taxon>Craniata</taxon>
        <taxon>Vertebrata</taxon>
        <taxon>Euteleostomi</taxon>
        <taxon>Lepidosauria</taxon>
        <taxon>Squamata</taxon>
        <taxon>Bifurcata</taxon>
        <taxon>Unidentata</taxon>
        <taxon>Episquamata</taxon>
        <taxon>Toxicofera</taxon>
        <taxon>Serpentes</taxon>
        <taxon>Henophidia</taxon>
        <taxon>Pythonidae</taxon>
        <taxon>Python</taxon>
    </lineage>
</organism>
<keyword evidence="3 11" id="KW-0732">Signal</keyword>
<protein>
    <submittedName>
        <fullName evidence="14">Cytokine receptor common subunit beta</fullName>
    </submittedName>
</protein>
<evidence type="ECO:0000256" key="5">
    <source>
        <dbReference type="ARBA" id="ARBA00023136"/>
    </source>
</evidence>
<dbReference type="Proteomes" id="UP000695026">
    <property type="component" value="Unplaced"/>
</dbReference>
<dbReference type="RefSeq" id="XP_025024805.1">
    <property type="nucleotide sequence ID" value="XM_025169037.1"/>
</dbReference>
<reference evidence="14" key="1">
    <citation type="submission" date="2025-08" db="UniProtKB">
        <authorList>
            <consortium name="RefSeq"/>
        </authorList>
    </citation>
    <scope>IDENTIFICATION</scope>
    <source>
        <tissue evidence="14">Liver</tissue>
    </source>
</reference>
<name>A0A9F5IHR6_PYTBI</name>
<feature type="transmembrane region" description="Helical" evidence="10">
    <location>
        <begin position="435"/>
        <end position="458"/>
    </location>
</feature>
<dbReference type="Pfam" id="PF21460">
    <property type="entry name" value="IL3Rb_N"/>
    <property type="match status" value="1"/>
</dbReference>
<feature type="domain" description="Fibronectin type-III" evidence="12">
    <location>
        <begin position="334"/>
        <end position="434"/>
    </location>
</feature>
<keyword evidence="7 14" id="KW-0675">Receptor</keyword>
<evidence type="ECO:0000256" key="2">
    <source>
        <dbReference type="ARBA" id="ARBA00022692"/>
    </source>
</evidence>
<dbReference type="InterPro" id="IPR003961">
    <property type="entry name" value="FN3_dom"/>
</dbReference>
<dbReference type="GO" id="GO:0009897">
    <property type="term" value="C:external side of plasma membrane"/>
    <property type="evidence" value="ECO:0007669"/>
    <property type="project" value="TreeGrafter"/>
</dbReference>
<evidence type="ECO:0000313" key="13">
    <source>
        <dbReference type="Proteomes" id="UP000695026"/>
    </source>
</evidence>
<evidence type="ECO:0000313" key="14">
    <source>
        <dbReference type="RefSeq" id="XP_025024805.1"/>
    </source>
</evidence>
<evidence type="ECO:0000256" key="1">
    <source>
        <dbReference type="ARBA" id="ARBA00004479"/>
    </source>
</evidence>
<gene>
    <name evidence="14" type="primary">CSF2RB</name>
</gene>
<dbReference type="InterPro" id="IPR013783">
    <property type="entry name" value="Ig-like_fold"/>
</dbReference>
<dbReference type="GO" id="GO:0004896">
    <property type="term" value="F:cytokine receptor activity"/>
    <property type="evidence" value="ECO:0007669"/>
    <property type="project" value="InterPro"/>
</dbReference>
<evidence type="ECO:0000256" key="9">
    <source>
        <dbReference type="SAM" id="MobiDB-lite"/>
    </source>
</evidence>
<dbReference type="AlphaFoldDB" id="A0A9F5IHR6"/>
<dbReference type="InterPro" id="IPR015321">
    <property type="entry name" value="TypeI_recpt_CBD"/>
</dbReference>
<evidence type="ECO:0000256" key="10">
    <source>
        <dbReference type="SAM" id="Phobius"/>
    </source>
</evidence>
<evidence type="ECO:0000259" key="12">
    <source>
        <dbReference type="PROSITE" id="PS50853"/>
    </source>
</evidence>
<dbReference type="PANTHER" id="PTHR23037">
    <property type="entry name" value="CYTOKINE RECEPTOR"/>
    <property type="match status" value="1"/>
</dbReference>
<keyword evidence="6" id="KW-1015">Disulfide bond</keyword>
<keyword evidence="13" id="KW-1185">Reference proteome</keyword>
<proteinExistence type="predicted"/>
<dbReference type="InterPro" id="IPR036116">
    <property type="entry name" value="FN3_sf"/>
</dbReference>
<dbReference type="OMA" id="LRFCGMY"/>
<evidence type="ECO:0000256" key="3">
    <source>
        <dbReference type="ARBA" id="ARBA00022729"/>
    </source>
</evidence>
<keyword evidence="8" id="KW-0325">Glycoprotein</keyword>
<dbReference type="GeneID" id="112541096"/>
<dbReference type="OrthoDB" id="8906725at2759"/>
<dbReference type="PROSITE" id="PS50853">
    <property type="entry name" value="FN3"/>
    <property type="match status" value="2"/>
</dbReference>
<feature type="chain" id="PRO_5039918698" evidence="11">
    <location>
        <begin position="20"/>
        <end position="862"/>
    </location>
</feature>
<dbReference type="KEGG" id="pbi:112541096"/>
<evidence type="ECO:0000256" key="7">
    <source>
        <dbReference type="ARBA" id="ARBA00023170"/>
    </source>
</evidence>
<keyword evidence="5 10" id="KW-0472">Membrane</keyword>
<sequence>MKPYSVVLTLSLIAAIVEVQQSQLMKTLNCSSDYESYMECTWSESREANAFVKMHLFHKEIYSNLTKMICNSQKLDTQIHWSCRRNESDFYSLRKDTFIFKPDRELGIQRNVDLFNNIQPLPPEKLNVTVTEERDFLLEWKAGGGTNRNHILEGLPLDFQITYKRTWELWEESSSVLVSNSSRYLLQHNNLVPGSRYVARVRSKPSQGSGFAGHYSDWSPVVTWQTQEDDARPKNLQCYFNGIDRLKCSWEVRQEISSSVLFTLFYKDNPGSEEMECSEVYQVPLISNNATYHVLQSCEINVTNPNRQSQYLVHVGLKEEVKMIHFHQKIKPYPPYNLSMPMSDGLKYILQWNCKKIHEIYDLPKTYQISYWETGKPSEPRFVPSGIQKFVFTSEFLELGKSYTAKVRVKVNFDGYDGFWSEWSEEFGWPTTSAFPLWTIVPITVIFIILMMAGICFCQKYLLSMKKEWEANIPSPPKKFLLPNFFPKVQLANHSEDSSIQSSLAEEGISHTSKLERELLIGGSSAIEDGSKKIHLVWSQNMKKTDPLNKANTGQICTSPKAHVFDFNGPYIYSSSESFVPTVQQDLKVTPSETKEPLESLQYMGLPPLSLQQQPVGKNENTLSNVHQQMEEKLLFPTGQEASQIQETSGQLEKGETEGWRPMCLSSSNSHSQNLPLDYIATVDLSISKEKGCLLPLPVLTSEEGMLPCANTATVAAQLPKTIENLSNSELCQKTSKPVLPVMDKGIGDLSAISQEESNDYVMNFSAISGSVSKDGLAFAVEEPKQEILIFSLGSSSPVFLYQEGEYCFFPGSKPTKEDSKGEEAPVGHQSPENFPKVTKSPWETKSLDSKLQVTSQVCQDL</sequence>
<feature type="compositionally biased region" description="Basic and acidic residues" evidence="9">
    <location>
        <begin position="815"/>
        <end position="826"/>
    </location>
</feature>
<dbReference type="CTD" id="1439"/>
<dbReference type="PANTHER" id="PTHR23037:SF22">
    <property type="entry name" value="CYTOKINE RECEPTOR COMMON SUBUNIT BETA"/>
    <property type="match status" value="1"/>
</dbReference>
<feature type="region of interest" description="Disordered" evidence="9">
    <location>
        <begin position="813"/>
        <end position="846"/>
    </location>
</feature>
<evidence type="ECO:0000256" key="11">
    <source>
        <dbReference type="SAM" id="SignalP"/>
    </source>
</evidence>
<dbReference type="PROSITE" id="PS01355">
    <property type="entry name" value="HEMATOPO_REC_S_F1"/>
    <property type="match status" value="1"/>
</dbReference>
<accession>A0A9F5IHR6</accession>
<feature type="domain" description="Fibronectin type-III" evidence="12">
    <location>
        <begin position="122"/>
        <end position="229"/>
    </location>
</feature>
<keyword evidence="2 10" id="KW-0812">Transmembrane</keyword>
<comment type="subcellular location">
    <subcellularLocation>
        <location evidence="1">Membrane</location>
        <topology evidence="1">Single-pass type I membrane protein</topology>
    </subcellularLocation>
</comment>
<dbReference type="SMART" id="SM00060">
    <property type="entry name" value="FN3"/>
    <property type="match status" value="1"/>
</dbReference>
<dbReference type="Pfam" id="PF09240">
    <property type="entry name" value="IL6Ra-bind"/>
    <property type="match status" value="1"/>
</dbReference>